<evidence type="ECO:0000313" key="2">
    <source>
        <dbReference type="EMBL" id="KFO31589.1"/>
    </source>
</evidence>
<sequence length="168" mass="18326">MDILRADPPSTQKHPKLTLGLGSEALAVCAVPQHRPQALSLASLPILRLPAGGVPPGRTDMLQEEEAIRDRDGGDGPGRKQRRGSGYTGYCSPDLTLQGLLLHVMVTAGVATAEKSKVLDLVLACRGRETSRNIATEQLPSVSEDEDWEKEKEEEEEEEGEEEEEEEE</sequence>
<feature type="region of interest" description="Disordered" evidence="1">
    <location>
        <begin position="132"/>
        <end position="168"/>
    </location>
</feature>
<dbReference type="AlphaFoldDB" id="A0A091DHI5"/>
<proteinExistence type="predicted"/>
<feature type="compositionally biased region" description="Basic and acidic residues" evidence="1">
    <location>
        <begin position="68"/>
        <end position="78"/>
    </location>
</feature>
<evidence type="ECO:0000313" key="3">
    <source>
        <dbReference type="Proteomes" id="UP000028990"/>
    </source>
</evidence>
<feature type="region of interest" description="Disordered" evidence="1">
    <location>
        <begin position="68"/>
        <end position="89"/>
    </location>
</feature>
<reference evidence="2 3" key="1">
    <citation type="submission" date="2013-11" db="EMBL/GenBank/DDBJ databases">
        <title>The Damaraland mole rat (Fukomys damarensis) genome and evolution of African mole rats.</title>
        <authorList>
            <person name="Gladyshev V.N."/>
            <person name="Fang X."/>
        </authorList>
    </citation>
    <scope>NUCLEOTIDE SEQUENCE [LARGE SCALE GENOMIC DNA]</scope>
    <source>
        <tissue evidence="2">Liver</tissue>
    </source>
</reference>
<evidence type="ECO:0000256" key="1">
    <source>
        <dbReference type="SAM" id="MobiDB-lite"/>
    </source>
</evidence>
<name>A0A091DHI5_FUKDA</name>
<feature type="compositionally biased region" description="Polar residues" evidence="1">
    <location>
        <begin position="132"/>
        <end position="141"/>
    </location>
</feature>
<dbReference type="EMBL" id="KN122257">
    <property type="protein sequence ID" value="KFO31589.1"/>
    <property type="molecule type" value="Genomic_DNA"/>
</dbReference>
<protein>
    <submittedName>
        <fullName evidence="2">Uncharacterized protein</fullName>
    </submittedName>
</protein>
<dbReference type="Proteomes" id="UP000028990">
    <property type="component" value="Unassembled WGS sequence"/>
</dbReference>
<feature type="compositionally biased region" description="Acidic residues" evidence="1">
    <location>
        <begin position="143"/>
        <end position="168"/>
    </location>
</feature>
<gene>
    <name evidence="2" type="ORF">H920_06975</name>
</gene>
<accession>A0A091DHI5</accession>
<keyword evidence="3" id="KW-1185">Reference proteome</keyword>
<organism evidence="2 3">
    <name type="scientific">Fukomys damarensis</name>
    <name type="common">Damaraland mole rat</name>
    <name type="synonym">Cryptomys damarensis</name>
    <dbReference type="NCBI Taxonomy" id="885580"/>
    <lineage>
        <taxon>Eukaryota</taxon>
        <taxon>Metazoa</taxon>
        <taxon>Chordata</taxon>
        <taxon>Craniata</taxon>
        <taxon>Vertebrata</taxon>
        <taxon>Euteleostomi</taxon>
        <taxon>Mammalia</taxon>
        <taxon>Eutheria</taxon>
        <taxon>Euarchontoglires</taxon>
        <taxon>Glires</taxon>
        <taxon>Rodentia</taxon>
        <taxon>Hystricomorpha</taxon>
        <taxon>Bathyergidae</taxon>
        <taxon>Fukomys</taxon>
    </lineage>
</organism>